<dbReference type="InterPro" id="IPR012340">
    <property type="entry name" value="NA-bd_OB-fold"/>
</dbReference>
<accession>A0A060D744</accession>
<geneLocation type="nucleomorph" evidence="1"/>
<name>A0A060D744_9EUKA</name>
<protein>
    <submittedName>
        <fullName evidence="1">Uncharacterized protein</fullName>
    </submittedName>
</protein>
<dbReference type="AlphaFoldDB" id="A0A060D744"/>
<sequence length="615" mass="73479">MITKIPKFNYDKGIYLKNSEKLLLFIKNFKKNKENKKYFYKIKTFNNEKSYIFTINFSDIFQFFSTQFNYDPSTIINFLFNTNRYLKIISIIFKEILITLQLQNTSKLSTSISFIKILKKTLKIQKKKIKIYIHPSIFHNTLIIEEINFKNIGSLIKIHGVIKAISKNYVFMNSITETNFIKHKFDSISKLDDRILNLLTDKVTFKKNFTHVKFIILHEQIWENKIKKNNFLIYFEDLYPLNIFIGEFAYFSGIFSAIRDYGNFQISKLYLDSHCIHKKIGNELYISTRNVIEKIKNLKITNALNYCILLHLSINSFSWFTLRKILSIYILENSTELIKYYKITCQLINICTINNNKLIENILEFFQKLNLSLILKTQLVDQKRNIDINNKILFNFLTPTFINLKNSEKIKKIIIANIDTHLFYTFAQKIDLIKVYTNIYLLNDYIYEQNLNLSEYCFILNINYNLLHPIKILILKCLFSKFDLVLFLKNIELSITRSPNKFLFCNTKNLIKFANKNINFIKKMFLLMKIIKISIPNRTKKYFKLLYILSRNNKNTNHFQYNFSLYKLSSIIRLASSLAKTTFSYNLKNIHIDEIYYIKIKNLKKIKKFIDENNY</sequence>
<gene>
    <name evidence="1" type="ORF">M951_chr263</name>
</gene>
<dbReference type="SUPFAM" id="SSF50249">
    <property type="entry name" value="Nucleic acid-binding proteins"/>
    <property type="match status" value="1"/>
</dbReference>
<keyword evidence="1" id="KW-0542">Nucleomorph</keyword>
<organism evidence="1 2">
    <name type="scientific">Lotharella oceanica</name>
    <dbReference type="NCBI Taxonomy" id="641309"/>
    <lineage>
        <taxon>Eukaryota</taxon>
        <taxon>Sar</taxon>
        <taxon>Rhizaria</taxon>
        <taxon>Cercozoa</taxon>
        <taxon>Chlorarachniophyceae</taxon>
        <taxon>Lotharella</taxon>
    </lineage>
</organism>
<proteinExistence type="predicted"/>
<evidence type="ECO:0000313" key="1">
    <source>
        <dbReference type="EMBL" id="AIB09766.1"/>
    </source>
</evidence>
<dbReference type="EMBL" id="CP006628">
    <property type="protein sequence ID" value="AIB09766.1"/>
    <property type="molecule type" value="Genomic_DNA"/>
</dbReference>
<dbReference type="Proteomes" id="UP000243670">
    <property type="component" value="Nucleomorph 2"/>
</dbReference>
<evidence type="ECO:0000313" key="2">
    <source>
        <dbReference type="Proteomes" id="UP000243670"/>
    </source>
</evidence>
<reference evidence="1 2" key="1">
    <citation type="journal article" date="2014" name="BMC Genomics">
        <title>Nucleomorph and plastid genome sequences of the chlorarachniophyte Lotharella oceanica: convergent reductive evolution and frequent recombination in nucleomorph-bearing algae.</title>
        <authorList>
            <person name="Tanifuji G."/>
            <person name="Onodera N.T."/>
            <person name="Brown M.W."/>
            <person name="Curtis B.A."/>
            <person name="Roger A.J."/>
            <person name="Ka-Shu Wong G."/>
            <person name="Melkonian M."/>
            <person name="Archibald J.M."/>
        </authorList>
    </citation>
    <scope>NUCLEOTIDE SEQUENCE [LARGE SCALE GENOMIC DNA]</scope>
    <source>
        <strain evidence="1 2">CCMP622</strain>
    </source>
</reference>